<organism evidence="2 3">
    <name type="scientific">Mucor saturninus</name>
    <dbReference type="NCBI Taxonomy" id="64648"/>
    <lineage>
        <taxon>Eukaryota</taxon>
        <taxon>Fungi</taxon>
        <taxon>Fungi incertae sedis</taxon>
        <taxon>Mucoromycota</taxon>
        <taxon>Mucoromycotina</taxon>
        <taxon>Mucoromycetes</taxon>
        <taxon>Mucorales</taxon>
        <taxon>Mucorineae</taxon>
        <taxon>Mucoraceae</taxon>
        <taxon>Mucor</taxon>
    </lineage>
</organism>
<protein>
    <recommendedName>
        <fullName evidence="1">DUF7886 domain-containing protein</fullName>
    </recommendedName>
</protein>
<dbReference type="PANTHER" id="PTHR47915:SF1">
    <property type="entry name" value="SI:DKEY-19B23.7"/>
    <property type="match status" value="1"/>
</dbReference>
<dbReference type="AlphaFoldDB" id="A0A8H7RHU1"/>
<sequence length="250" mass="28961">MLGPDPNRELLKDSARLAVFLQECLSLGSLRGFRHFETFVRGREELVLFVSSKDHKSVFSTLMPLPILESHYTGNQVSKWKLPELISPMDKDLRLEKDRTVFLIAGYAKYRCPYVWLRSHHEQLIQPDHLEDDNPLQLSKTTEWKNNNVSLWEILSEILSMTIRPDNPFELDFGYIDALPLEEAVLLTGGLIVFLENIWVQADPTITFVDKESLIKSNCPLVYDDIKVLQSKHLDNMYEYSIKVKRDGSH</sequence>
<evidence type="ECO:0000313" key="3">
    <source>
        <dbReference type="Proteomes" id="UP000603453"/>
    </source>
</evidence>
<proteinExistence type="predicted"/>
<gene>
    <name evidence="2" type="ORF">INT47_008821</name>
</gene>
<dbReference type="Proteomes" id="UP000603453">
    <property type="component" value="Unassembled WGS sequence"/>
</dbReference>
<keyword evidence="3" id="KW-1185">Reference proteome</keyword>
<reference evidence="2" key="1">
    <citation type="submission" date="2020-12" db="EMBL/GenBank/DDBJ databases">
        <title>Metabolic potential, ecology and presence of endohyphal bacteria is reflected in genomic diversity of Mucoromycotina.</title>
        <authorList>
            <person name="Muszewska A."/>
            <person name="Okrasinska A."/>
            <person name="Steczkiewicz K."/>
            <person name="Drgas O."/>
            <person name="Orlowska M."/>
            <person name="Perlinska-Lenart U."/>
            <person name="Aleksandrzak-Piekarczyk T."/>
            <person name="Szatraj K."/>
            <person name="Zielenkiewicz U."/>
            <person name="Pilsyk S."/>
            <person name="Malc E."/>
            <person name="Mieczkowski P."/>
            <person name="Kruszewska J.S."/>
            <person name="Biernat P."/>
            <person name="Pawlowska J."/>
        </authorList>
    </citation>
    <scope>NUCLEOTIDE SEQUENCE</scope>
    <source>
        <strain evidence="2">WA0000017839</strain>
    </source>
</reference>
<name>A0A8H7RHU1_9FUNG</name>
<accession>A0A8H7RHU1</accession>
<dbReference type="PANTHER" id="PTHR47915">
    <property type="entry name" value="SI:DKEY-19B23.7"/>
    <property type="match status" value="1"/>
</dbReference>
<evidence type="ECO:0000259" key="1">
    <source>
        <dbReference type="Pfam" id="PF25377"/>
    </source>
</evidence>
<comment type="caution">
    <text evidence="2">The sequence shown here is derived from an EMBL/GenBank/DDBJ whole genome shotgun (WGS) entry which is preliminary data.</text>
</comment>
<dbReference type="OrthoDB" id="239865at2759"/>
<dbReference type="InterPro" id="IPR057208">
    <property type="entry name" value="DUF7886"/>
</dbReference>
<dbReference type="Pfam" id="PF25377">
    <property type="entry name" value="DUF7886"/>
    <property type="match status" value="1"/>
</dbReference>
<dbReference type="EMBL" id="JAEPRD010000008">
    <property type="protein sequence ID" value="KAG2211724.1"/>
    <property type="molecule type" value="Genomic_DNA"/>
</dbReference>
<evidence type="ECO:0000313" key="2">
    <source>
        <dbReference type="EMBL" id="KAG2211724.1"/>
    </source>
</evidence>
<feature type="domain" description="DUF7886" evidence="1">
    <location>
        <begin position="87"/>
        <end position="234"/>
    </location>
</feature>